<feature type="domain" description="SEFIR" evidence="2">
    <location>
        <begin position="114"/>
        <end position="246"/>
    </location>
</feature>
<proteinExistence type="predicted"/>
<dbReference type="InterPro" id="IPR013568">
    <property type="entry name" value="SEFIR_dom"/>
</dbReference>
<dbReference type="Gene3D" id="3.40.50.10140">
    <property type="entry name" value="Toll/interleukin-1 receptor homology (TIR) domain"/>
    <property type="match status" value="1"/>
</dbReference>
<dbReference type="Pfam" id="PF13676">
    <property type="entry name" value="TIR_2"/>
    <property type="match status" value="1"/>
</dbReference>
<dbReference type="GO" id="GO:0007165">
    <property type="term" value="P:signal transduction"/>
    <property type="evidence" value="ECO:0007669"/>
    <property type="project" value="InterPro"/>
</dbReference>
<comment type="caution">
    <text evidence="3">The sequence shown here is derived from an EMBL/GenBank/DDBJ whole genome shotgun (WGS) entry which is preliminary data.</text>
</comment>
<name>A0A837IVZ2_9LACO</name>
<dbReference type="InterPro" id="IPR035897">
    <property type="entry name" value="Toll_tir_struct_dom_sf"/>
</dbReference>
<protein>
    <recommendedName>
        <fullName evidence="2">SEFIR domain-containing protein</fullName>
    </recommendedName>
</protein>
<evidence type="ECO:0000313" key="3">
    <source>
        <dbReference type="EMBL" id="KLA47419.1"/>
    </source>
</evidence>
<feature type="compositionally biased region" description="Basic and acidic residues" evidence="1">
    <location>
        <begin position="384"/>
        <end position="398"/>
    </location>
</feature>
<gene>
    <name evidence="3" type="ORF">LRB_74</name>
</gene>
<dbReference type="SUPFAM" id="SSF52200">
    <property type="entry name" value="Toll/Interleukin receptor TIR domain"/>
    <property type="match status" value="1"/>
</dbReference>
<organism evidence="3 4">
    <name type="scientific">Ligilactobacillus ruminis</name>
    <dbReference type="NCBI Taxonomy" id="1623"/>
    <lineage>
        <taxon>Bacteria</taxon>
        <taxon>Bacillati</taxon>
        <taxon>Bacillota</taxon>
        <taxon>Bacilli</taxon>
        <taxon>Lactobacillales</taxon>
        <taxon>Lactobacillaceae</taxon>
        <taxon>Ligilactobacillus</taxon>
    </lineage>
</organism>
<dbReference type="InterPro" id="IPR000157">
    <property type="entry name" value="TIR_dom"/>
</dbReference>
<accession>A0A837IVZ2</accession>
<reference evidence="3 4" key="1">
    <citation type="journal article" date="2015" name="BMC Microbiol.">
        <title>Lactobacillus ruminis strains cluster according to their mammalian gut source.</title>
        <authorList>
            <person name="O' Donnell M.M."/>
            <person name="Harris H.M."/>
            <person name="Lynch D.B."/>
            <person name="Ross R.P."/>
            <person name="O'Toole P.W."/>
        </authorList>
    </citation>
    <scope>NUCLEOTIDE SEQUENCE [LARGE SCALE GENOMIC DNA]</scope>
    <source>
        <strain evidence="3 4">ATCC 27780</strain>
    </source>
</reference>
<sequence length="414" mass="47231">MADTTQGLNRAELVKQCNKYAIKYGVDIPIATTDWGDFGKKVKNKRTAMYQNLSSFSGEQQFSIIKEIAELPFFANNPEAKELHKFLLERYSSYSDIVTEDKKMEQRYTVDASCPTVFISYSWDGDEHKRWVKDFADQLLSDGINVVVDQYDLSLGDRLPQFMEQSITDADYVLIICTPLYKEKADKRTGGVGYEGHIISDELFNHHNERKFIPVLRRGTFETALPKFCAGKLSIDLSETPFSQEQYHDLLTTIFGKKKKPAIGKKPSTVGNFQKNLDQEEAIHILGIITNEVTIPKMDGSRGSALYSVPFQLSKTPSGLWGQIFVAIWNSPPRFTTMHRPGIASVIGSKIILNGTTIDEVKNYHRDTLLLCVEEANKKEQEIKERENRLKEQEEKPKQQHFQHVSDLADEINF</sequence>
<dbReference type="RefSeq" id="WP_080876943.1">
    <property type="nucleotide sequence ID" value="NZ_JHAJ01000005.1"/>
</dbReference>
<dbReference type="Proteomes" id="UP000035618">
    <property type="component" value="Unassembled WGS sequence"/>
</dbReference>
<dbReference type="EMBL" id="JHAJ01000005">
    <property type="protein sequence ID" value="KLA47419.1"/>
    <property type="molecule type" value="Genomic_DNA"/>
</dbReference>
<evidence type="ECO:0000259" key="2">
    <source>
        <dbReference type="PROSITE" id="PS51534"/>
    </source>
</evidence>
<dbReference type="GeneID" id="29802562"/>
<dbReference type="AlphaFoldDB" id="A0A837IVZ2"/>
<feature type="region of interest" description="Disordered" evidence="1">
    <location>
        <begin position="384"/>
        <end position="414"/>
    </location>
</feature>
<evidence type="ECO:0000256" key="1">
    <source>
        <dbReference type="SAM" id="MobiDB-lite"/>
    </source>
</evidence>
<evidence type="ECO:0000313" key="4">
    <source>
        <dbReference type="Proteomes" id="UP000035618"/>
    </source>
</evidence>
<dbReference type="PROSITE" id="PS51534">
    <property type="entry name" value="SEFIR"/>
    <property type="match status" value="1"/>
</dbReference>